<accession>A0AAV7VN25</accession>
<dbReference type="EMBL" id="JANPWB010000003">
    <property type="protein sequence ID" value="KAJ1202753.1"/>
    <property type="molecule type" value="Genomic_DNA"/>
</dbReference>
<dbReference type="AlphaFoldDB" id="A0AAV7VN25"/>
<gene>
    <name evidence="1" type="ORF">NDU88_006550</name>
</gene>
<dbReference type="SUPFAM" id="SSF141673">
    <property type="entry name" value="MOSC N-terminal domain-like"/>
    <property type="match status" value="1"/>
</dbReference>
<proteinExistence type="predicted"/>
<evidence type="ECO:0000313" key="1">
    <source>
        <dbReference type="EMBL" id="KAJ1202753.1"/>
    </source>
</evidence>
<feature type="non-terminal residue" evidence="1">
    <location>
        <position position="73"/>
    </location>
</feature>
<keyword evidence="2" id="KW-1185">Reference proteome</keyword>
<organism evidence="1 2">
    <name type="scientific">Pleurodeles waltl</name>
    <name type="common">Iberian ribbed newt</name>
    <dbReference type="NCBI Taxonomy" id="8319"/>
    <lineage>
        <taxon>Eukaryota</taxon>
        <taxon>Metazoa</taxon>
        <taxon>Chordata</taxon>
        <taxon>Craniata</taxon>
        <taxon>Vertebrata</taxon>
        <taxon>Euteleostomi</taxon>
        <taxon>Amphibia</taxon>
        <taxon>Batrachia</taxon>
        <taxon>Caudata</taxon>
        <taxon>Salamandroidea</taxon>
        <taxon>Salamandridae</taxon>
        <taxon>Pleurodelinae</taxon>
        <taxon>Pleurodeles</taxon>
    </lineage>
</organism>
<dbReference type="Proteomes" id="UP001066276">
    <property type="component" value="Chromosome 2_1"/>
</dbReference>
<feature type="non-terminal residue" evidence="1">
    <location>
        <position position="1"/>
    </location>
</feature>
<comment type="caution">
    <text evidence="1">The sequence shown here is derived from an EMBL/GenBank/DDBJ whole genome shotgun (WGS) entry which is preliminary data.</text>
</comment>
<evidence type="ECO:0000313" key="2">
    <source>
        <dbReference type="Proteomes" id="UP001066276"/>
    </source>
</evidence>
<sequence length="73" mass="8230">VQTYDCGNRIAEWLSLFLGRHCRLIRQNSDCCRNGNNKEKKGQPGAALSLVNEAQYLLINTASILHLREKISS</sequence>
<name>A0AAV7VN25_PLEWA</name>
<protein>
    <submittedName>
        <fullName evidence="1">Uncharacterized protein</fullName>
    </submittedName>
</protein>
<reference evidence="1" key="1">
    <citation type="journal article" date="2022" name="bioRxiv">
        <title>Sequencing and chromosome-scale assembly of the giantPleurodeles waltlgenome.</title>
        <authorList>
            <person name="Brown T."/>
            <person name="Elewa A."/>
            <person name="Iarovenko S."/>
            <person name="Subramanian E."/>
            <person name="Araus A.J."/>
            <person name="Petzold A."/>
            <person name="Susuki M."/>
            <person name="Suzuki K.-i.T."/>
            <person name="Hayashi T."/>
            <person name="Toyoda A."/>
            <person name="Oliveira C."/>
            <person name="Osipova E."/>
            <person name="Leigh N.D."/>
            <person name="Simon A."/>
            <person name="Yun M.H."/>
        </authorList>
    </citation>
    <scope>NUCLEOTIDE SEQUENCE</scope>
    <source>
        <strain evidence="1">20211129_DDA</strain>
        <tissue evidence="1">Liver</tissue>
    </source>
</reference>